<reference evidence="1" key="1">
    <citation type="submission" date="2021-01" db="EMBL/GenBank/DDBJ databases">
        <authorList>
            <consortium name="Aspergillus luchuensis mut. kawachii IFO 4304 genome sequencing consortium"/>
            <person name="Kazuki M."/>
            <person name="Futagami T."/>
        </authorList>
    </citation>
    <scope>NUCLEOTIDE SEQUENCE</scope>
    <source>
        <strain evidence="1">IFO 4308</strain>
    </source>
</reference>
<organism evidence="1 2">
    <name type="scientific">Aspergillus kawachii</name>
    <name type="common">White koji mold</name>
    <name type="synonym">Aspergillus awamori var. kawachi</name>
    <dbReference type="NCBI Taxonomy" id="1069201"/>
    <lineage>
        <taxon>Eukaryota</taxon>
        <taxon>Fungi</taxon>
        <taxon>Dikarya</taxon>
        <taxon>Ascomycota</taxon>
        <taxon>Pezizomycotina</taxon>
        <taxon>Eurotiomycetes</taxon>
        <taxon>Eurotiomycetidae</taxon>
        <taxon>Eurotiales</taxon>
        <taxon>Aspergillaceae</taxon>
        <taxon>Aspergillus</taxon>
        <taxon>Aspergillus subgen. Circumdati</taxon>
    </lineage>
</organism>
<accession>A0A7R7W0T7</accession>
<proteinExistence type="predicted"/>
<dbReference type="AlphaFoldDB" id="A0A7R7W0T7"/>
<protein>
    <submittedName>
        <fullName evidence="1">Uncharacterized protein</fullName>
    </submittedName>
</protein>
<evidence type="ECO:0000313" key="2">
    <source>
        <dbReference type="Proteomes" id="UP000661280"/>
    </source>
</evidence>
<dbReference type="Proteomes" id="UP000661280">
    <property type="component" value="Chromosome 1"/>
</dbReference>
<dbReference type="RefSeq" id="XP_041537996.1">
    <property type="nucleotide sequence ID" value="XM_041683742.1"/>
</dbReference>
<dbReference type="GeneID" id="64955555"/>
<keyword evidence="2" id="KW-1185">Reference proteome</keyword>
<reference evidence="1" key="2">
    <citation type="submission" date="2021-02" db="EMBL/GenBank/DDBJ databases">
        <title>Aspergillus luchuensis mut. kawachii IFO 4304 genome sequence.</title>
        <authorList>
            <person name="Mori K."/>
            <person name="Kadooka C."/>
            <person name="Goto M."/>
            <person name="Futagami T."/>
        </authorList>
    </citation>
    <scope>NUCLEOTIDE SEQUENCE</scope>
    <source>
        <strain evidence="1">IFO 4308</strain>
    </source>
</reference>
<dbReference type="KEGG" id="aluc:AKAW2_11276A"/>
<sequence>MTESQPIPSRPFPSQSEKYIPSPFFAVSADGWWFKASSGDLTPSSLRMLPIIGRFRPLVGAFKTIPLPGLGRWSSPQGGTMLLNRLMRLFPPNFCSRQLP</sequence>
<evidence type="ECO:0000313" key="1">
    <source>
        <dbReference type="EMBL" id="BCR94230.1"/>
    </source>
</evidence>
<gene>
    <name evidence="1" type="ORF">AKAW2_11276A</name>
</gene>
<dbReference type="EMBL" id="AP024425">
    <property type="protein sequence ID" value="BCR94230.1"/>
    <property type="molecule type" value="Genomic_DNA"/>
</dbReference>
<name>A0A7R7W0T7_ASPKA</name>